<dbReference type="Proteomes" id="UP000270616">
    <property type="component" value="Unassembled WGS sequence"/>
</dbReference>
<evidence type="ECO:0000313" key="7">
    <source>
        <dbReference type="Proteomes" id="UP000270616"/>
    </source>
</evidence>
<dbReference type="SUPFAM" id="SSF53850">
    <property type="entry name" value="Periplasmic binding protein-like II"/>
    <property type="match status" value="1"/>
</dbReference>
<gene>
    <name evidence="6" type="ORF">EDL96_12380</name>
</gene>
<dbReference type="InterPro" id="IPR050490">
    <property type="entry name" value="Bact_solute-bd_prot1"/>
</dbReference>
<dbReference type="EMBL" id="RKMF01000018">
    <property type="protein sequence ID" value="ROZ61753.1"/>
    <property type="molecule type" value="Genomic_DNA"/>
</dbReference>
<evidence type="ECO:0000256" key="3">
    <source>
        <dbReference type="ARBA" id="ARBA00022448"/>
    </source>
</evidence>
<dbReference type="OrthoDB" id="1650177at2"/>
<protein>
    <submittedName>
        <fullName evidence="6">Sugar ABC transporter substrate-binding protein</fullName>
    </submittedName>
</protein>
<sequence length="475" mass="51904">MKYSIFTRTGRPLSTSDPGSRRTRPSRSRWLSTAAIATTAGLLLSGCGQEQGDSNVIDYWMWDTQQLPAYQECADLFEKENPQYKVNITQTGWDDYWQRLTAGFLADTGPDVFVNHVSRYPQYADLEVLMPLDEQEATAGQEESEYAEGLMDIWTGADGHQYGSPKDWDTIALFYNDTELKEAGVTPDELGNLKWNPQDGGSFEDMVAHLTVDENGVRGDEPGFDKDNVAVYGLGLSDPGGGNSGQGQWGPFANGAGWEATDQPLWGTEYNYDDPALHETLDWYFGLSDKGYMPKYGQFNQDDGTLSQLMSGSVAMVADGSWMVPAYAGSEEFDIGTARMPEGPNGTAPTVINGLADSISSDADDPEVAAEWVAFLGSKKCQSVVAEAGVVFPARNDSVARTEEIWTEQGFDTSAFTDPVDEGETFYLPITSHGADVTALTTPAFQEIWSDRPPSGEVLDPINGAINDLFLTEEQ</sequence>
<keyword evidence="4" id="KW-0732">Signal</keyword>
<evidence type="ECO:0000256" key="4">
    <source>
        <dbReference type="ARBA" id="ARBA00022729"/>
    </source>
</evidence>
<accession>A0A3N3ZQI5</accession>
<proteinExistence type="inferred from homology"/>
<dbReference type="Gene3D" id="3.40.190.10">
    <property type="entry name" value="Periplasmic binding protein-like II"/>
    <property type="match status" value="1"/>
</dbReference>
<dbReference type="RefSeq" id="WP_123826544.1">
    <property type="nucleotide sequence ID" value="NZ_RKMF01000018.1"/>
</dbReference>
<organism evidence="6 7">
    <name type="scientific">Kocuria soli</name>
    <dbReference type="NCBI Taxonomy" id="2485125"/>
    <lineage>
        <taxon>Bacteria</taxon>
        <taxon>Bacillati</taxon>
        <taxon>Actinomycetota</taxon>
        <taxon>Actinomycetes</taxon>
        <taxon>Micrococcales</taxon>
        <taxon>Micrococcaceae</taxon>
        <taxon>Kocuria</taxon>
    </lineage>
</organism>
<comment type="subcellular location">
    <subcellularLocation>
        <location evidence="1">Cell envelope</location>
    </subcellularLocation>
</comment>
<comment type="caution">
    <text evidence="6">The sequence shown here is derived from an EMBL/GenBank/DDBJ whole genome shotgun (WGS) entry which is preliminary data.</text>
</comment>
<evidence type="ECO:0000256" key="1">
    <source>
        <dbReference type="ARBA" id="ARBA00004196"/>
    </source>
</evidence>
<feature type="region of interest" description="Disordered" evidence="5">
    <location>
        <begin position="1"/>
        <end position="26"/>
    </location>
</feature>
<dbReference type="InterPro" id="IPR006059">
    <property type="entry name" value="SBP"/>
</dbReference>
<dbReference type="Pfam" id="PF13416">
    <property type="entry name" value="SBP_bac_8"/>
    <property type="match status" value="1"/>
</dbReference>
<name>A0A3N3ZQI5_9MICC</name>
<dbReference type="AlphaFoldDB" id="A0A3N3ZQI5"/>
<dbReference type="PANTHER" id="PTHR43649:SF31">
    <property type="entry name" value="SN-GLYCEROL-3-PHOSPHATE-BINDING PERIPLASMIC PROTEIN UGPB"/>
    <property type="match status" value="1"/>
</dbReference>
<dbReference type="PANTHER" id="PTHR43649">
    <property type="entry name" value="ARABINOSE-BINDING PROTEIN-RELATED"/>
    <property type="match status" value="1"/>
</dbReference>
<keyword evidence="7" id="KW-1185">Reference proteome</keyword>
<comment type="similarity">
    <text evidence="2">Belongs to the bacterial solute-binding protein 1 family.</text>
</comment>
<keyword evidence="3" id="KW-0813">Transport</keyword>
<evidence type="ECO:0000256" key="5">
    <source>
        <dbReference type="SAM" id="MobiDB-lite"/>
    </source>
</evidence>
<evidence type="ECO:0000256" key="2">
    <source>
        <dbReference type="ARBA" id="ARBA00008520"/>
    </source>
</evidence>
<dbReference type="GO" id="GO:0030313">
    <property type="term" value="C:cell envelope"/>
    <property type="evidence" value="ECO:0007669"/>
    <property type="project" value="UniProtKB-SubCell"/>
</dbReference>
<dbReference type="CDD" id="cd13585">
    <property type="entry name" value="PBP2_TMBP_like"/>
    <property type="match status" value="1"/>
</dbReference>
<reference evidence="6 7" key="1">
    <citation type="submission" date="2018-10" db="EMBL/GenBank/DDBJ databases">
        <title>Kocuria sp. M5W7-7, whole genome shotgun sequence.</title>
        <authorList>
            <person name="Tuo L."/>
        </authorList>
    </citation>
    <scope>NUCLEOTIDE SEQUENCE [LARGE SCALE GENOMIC DNA]</scope>
    <source>
        <strain evidence="6 7">M5W7-7</strain>
    </source>
</reference>
<evidence type="ECO:0000313" key="6">
    <source>
        <dbReference type="EMBL" id="ROZ61753.1"/>
    </source>
</evidence>